<comment type="caution">
    <text evidence="3">The sequence shown here is derived from an EMBL/GenBank/DDBJ whole genome shotgun (WGS) entry which is preliminary data.</text>
</comment>
<proteinExistence type="inferred from homology"/>
<dbReference type="Gene3D" id="3.90.950.20">
    <property type="entry name" value="CinA-like"/>
    <property type="match status" value="1"/>
</dbReference>
<dbReference type="Pfam" id="PF02464">
    <property type="entry name" value="CinA"/>
    <property type="match status" value="1"/>
</dbReference>
<name>A0A1J5QIP7_9ZZZZ</name>
<organism evidence="3">
    <name type="scientific">mine drainage metagenome</name>
    <dbReference type="NCBI Taxonomy" id="410659"/>
    <lineage>
        <taxon>unclassified sequences</taxon>
        <taxon>metagenomes</taxon>
        <taxon>ecological metagenomes</taxon>
    </lineage>
</organism>
<sequence>MGPTSDDITREALARYARVPLLRDQHLLELIAGRYRDFGAVMQVNSEVMADVPQGATSLINQEGSAPGIRLVSDGVPIFALPGVPREMRAMFSHEVLPELLREFQPETQATTVLRIAVEGESSVAMKLRDWEQGLPSGFSVAYLADLGNVLVKVTGPDEAIVNGLAHNAALLVGDSVYAIQNRSAPSTPLAAEVLGLLREKRHSIATAESLTGGGVGQALTDVPGSSENYLGGLITYSPALKTELLTVPSALIEKVGTVDPNVAYAMALGARRATGADWVVATTGVAGPGQSEGKSPGTVYLAVMGPAPDGGAGVQVRVVKLEIHRSDRDLVRRSTVIHALELVRRTLSELGNAVGQVEVTHLVTELRK</sequence>
<evidence type="ECO:0000313" key="3">
    <source>
        <dbReference type="EMBL" id="OIQ77371.1"/>
    </source>
</evidence>
<dbReference type="PANTHER" id="PTHR13939">
    <property type="entry name" value="NICOTINAMIDE-NUCLEOTIDE AMIDOHYDROLASE PNCC"/>
    <property type="match status" value="1"/>
</dbReference>
<dbReference type="EMBL" id="MLJW01001631">
    <property type="protein sequence ID" value="OIQ77371.1"/>
    <property type="molecule type" value="Genomic_DNA"/>
</dbReference>
<dbReference type="InterPro" id="IPR008135">
    <property type="entry name" value="Competence-induced_CinA"/>
</dbReference>
<dbReference type="InterPro" id="IPR036425">
    <property type="entry name" value="MoaB/Mog-like_dom_sf"/>
</dbReference>
<dbReference type="InterPro" id="IPR001453">
    <property type="entry name" value="MoaB/Mog_dom"/>
</dbReference>
<dbReference type="InterPro" id="IPR008136">
    <property type="entry name" value="CinA_C"/>
</dbReference>
<protein>
    <submittedName>
        <fullName evidence="3">Putative competence-damage inducible protein</fullName>
    </submittedName>
</protein>
<dbReference type="InterPro" id="IPR050101">
    <property type="entry name" value="CinA"/>
</dbReference>
<dbReference type="InterPro" id="IPR036653">
    <property type="entry name" value="CinA-like_C"/>
</dbReference>
<accession>A0A1J5QIP7</accession>
<dbReference type="PANTHER" id="PTHR13939:SF0">
    <property type="entry name" value="NMN AMIDOHYDROLASE-LIKE PROTEIN YFAY"/>
    <property type="match status" value="1"/>
</dbReference>
<dbReference type="SUPFAM" id="SSF142433">
    <property type="entry name" value="CinA-like"/>
    <property type="match status" value="1"/>
</dbReference>
<dbReference type="AlphaFoldDB" id="A0A1J5QIP7"/>
<reference evidence="3" key="1">
    <citation type="submission" date="2016-10" db="EMBL/GenBank/DDBJ databases">
        <title>Sequence of Gallionella enrichment culture.</title>
        <authorList>
            <person name="Poehlein A."/>
            <person name="Muehling M."/>
            <person name="Daniel R."/>
        </authorList>
    </citation>
    <scope>NUCLEOTIDE SEQUENCE</scope>
</reference>
<evidence type="ECO:0000259" key="2">
    <source>
        <dbReference type="Pfam" id="PF02464"/>
    </source>
</evidence>
<dbReference type="NCBIfam" id="TIGR00199">
    <property type="entry name" value="PncC_domain"/>
    <property type="match status" value="1"/>
</dbReference>
<dbReference type="Pfam" id="PF00994">
    <property type="entry name" value="MoCF_biosynth"/>
    <property type="match status" value="1"/>
</dbReference>
<dbReference type="Gene3D" id="3.40.980.10">
    <property type="entry name" value="MoaB/Mog-like domain"/>
    <property type="match status" value="1"/>
</dbReference>
<dbReference type="HAMAP" id="MF_00226_B">
    <property type="entry name" value="CinA_B"/>
    <property type="match status" value="1"/>
</dbReference>
<dbReference type="SUPFAM" id="SSF53218">
    <property type="entry name" value="Molybdenum cofactor biosynthesis proteins"/>
    <property type="match status" value="1"/>
</dbReference>
<gene>
    <name evidence="3" type="primary">cinA_3</name>
    <name evidence="3" type="ORF">GALL_409310</name>
</gene>
<feature type="domain" description="MoaB/Mog" evidence="1">
    <location>
        <begin position="1"/>
        <end position="101"/>
    </location>
</feature>
<evidence type="ECO:0000259" key="1">
    <source>
        <dbReference type="Pfam" id="PF00994"/>
    </source>
</evidence>
<feature type="domain" description="CinA C-terminal" evidence="2">
    <location>
        <begin position="189"/>
        <end position="348"/>
    </location>
</feature>